<evidence type="ECO:0000313" key="6">
    <source>
        <dbReference type="Proteomes" id="UP000184603"/>
    </source>
</evidence>
<evidence type="ECO:0000256" key="2">
    <source>
        <dbReference type="ARBA" id="ARBA00022741"/>
    </source>
</evidence>
<evidence type="ECO:0000313" key="5">
    <source>
        <dbReference type="EMBL" id="SHO42542.1"/>
    </source>
</evidence>
<evidence type="ECO:0000259" key="4">
    <source>
        <dbReference type="Pfam" id="PF00391"/>
    </source>
</evidence>
<name>A0A1M7XVE2_9BACT</name>
<feature type="domain" description="PEP-utilising enzyme mobile" evidence="4">
    <location>
        <begin position="483"/>
        <end position="551"/>
    </location>
</feature>
<dbReference type="GO" id="GO:0005524">
    <property type="term" value="F:ATP binding"/>
    <property type="evidence" value="ECO:0007669"/>
    <property type="project" value="UniProtKB-KW"/>
</dbReference>
<dbReference type="GO" id="GO:0008986">
    <property type="term" value="F:pyruvate, water dikinase activity"/>
    <property type="evidence" value="ECO:0007669"/>
    <property type="project" value="InterPro"/>
</dbReference>
<dbReference type="InterPro" id="IPR008279">
    <property type="entry name" value="PEP-util_enz_mobile_dom"/>
</dbReference>
<keyword evidence="3" id="KW-0067">ATP-binding</keyword>
<evidence type="ECO:0000256" key="1">
    <source>
        <dbReference type="ARBA" id="ARBA00007837"/>
    </source>
</evidence>
<keyword evidence="2" id="KW-0547">Nucleotide-binding</keyword>
<dbReference type="SUPFAM" id="SSF52009">
    <property type="entry name" value="Phosphohistidine domain"/>
    <property type="match status" value="1"/>
</dbReference>
<organism evidence="5 6">
    <name type="scientific">Desulfopila aestuarii DSM 18488</name>
    <dbReference type="NCBI Taxonomy" id="1121416"/>
    <lineage>
        <taxon>Bacteria</taxon>
        <taxon>Pseudomonadati</taxon>
        <taxon>Thermodesulfobacteriota</taxon>
        <taxon>Desulfobulbia</taxon>
        <taxon>Desulfobulbales</taxon>
        <taxon>Desulfocapsaceae</taxon>
        <taxon>Desulfopila</taxon>
    </lineage>
</organism>
<dbReference type="Gene3D" id="3.50.30.10">
    <property type="entry name" value="Phosphohistidine domain"/>
    <property type="match status" value="1"/>
</dbReference>
<dbReference type="STRING" id="1121416.SAMN02745220_00012"/>
<accession>A0A1M7XVE2</accession>
<evidence type="ECO:0000256" key="3">
    <source>
        <dbReference type="ARBA" id="ARBA00022840"/>
    </source>
</evidence>
<sequence>MGWKELWRKKKSRQSAAGEINIWRLQALLNNFRRILLQNNAILEEMNRLERTLGGEFIFDKRFLEDAVRSLSSRVHHVTYNLNALTGNGYISLYDTYQEIRTILDDILSGSTRALSTVPVLPLSSVGWELEQLVGVDLVCLAELQNHSTIQAADGFIVTSGGTWILHERPATFIPHYKGFTADEVRAGIAEQLRRLLGKRQTRRFSVQATRIDEQIDQVSELARFYLVPNVKKGVVAIETDPPTFAPLPFRSFAIGEWEGTEPELWVERYRHAVEEIIHFLHSAQVEGEPDSSELVVIFVRTAPQPAVKGTVESRRSGKEAIDTLTIIARSSESTDPPDMFKLRRTYPFEPVQSMISTRPEGYRFADGQLATGQGVTRSGVSCERGSALVSSTLLRDLAETAMALERLLGMPVTIEWELLEDGSCHITQLFQMQAELDMTAAGDLADAEAEAVILCQGGHVVQSGVGAGRVIHVGDEMSAADFPAGAIAVARFASPQLTPVLQRAAAVVTEYGTATGHLATVARELRLPAIFGVARACSLLPPDTEVTVHAGEARVYQGVIDILLRKGTGELSFSPFDLEYRMLRRLLRFIMPLSLIDPDAANFSAEGCRTMHDIIHFCHEKAVNELAHFQERRPGLGGIRTRRMALGVPMDIRVLDIGGGLIAEPKNNPIPDEVLSEPFAFFLQGLLQPAAWAGDLPSLGLRDIVSSMPRSMGILTGPVESLGENLAIVGNDYINISLRLGYHFSVIDAHLGSDDSRNYVYFRFAGGLADPERRERRARFIHDVLKAMDFKVSVKGDLVIGRIKSDQPAILRAALSVLGALTAFSRQRDTALYSDEDVTALFTLFTDTFLGTFHQVVSEVYDL</sequence>
<dbReference type="RefSeq" id="WP_073611406.1">
    <property type="nucleotide sequence ID" value="NZ_FRFE01000001.1"/>
</dbReference>
<dbReference type="PANTHER" id="PTHR43030:SF1">
    <property type="entry name" value="PHOSPHOENOLPYRUVATE SYNTHASE"/>
    <property type="match status" value="1"/>
</dbReference>
<gene>
    <name evidence="5" type="ORF">SAMN02745220_00012</name>
</gene>
<reference evidence="5 6" key="1">
    <citation type="submission" date="2016-12" db="EMBL/GenBank/DDBJ databases">
        <authorList>
            <person name="Song W.-J."/>
            <person name="Kurnit D.M."/>
        </authorList>
    </citation>
    <scope>NUCLEOTIDE SEQUENCE [LARGE SCALE GENOMIC DNA]</scope>
    <source>
        <strain evidence="5 6">DSM 18488</strain>
    </source>
</reference>
<protein>
    <submittedName>
        <fullName evidence="5">Phosphohistidine swiveling domain-containing protein</fullName>
    </submittedName>
</protein>
<dbReference type="Pfam" id="PF00391">
    <property type="entry name" value="PEP-utilizers"/>
    <property type="match status" value="1"/>
</dbReference>
<dbReference type="OrthoDB" id="9760711at2"/>
<keyword evidence="6" id="KW-1185">Reference proteome</keyword>
<dbReference type="InterPro" id="IPR036637">
    <property type="entry name" value="Phosphohistidine_dom_sf"/>
</dbReference>
<proteinExistence type="inferred from homology"/>
<dbReference type="Proteomes" id="UP000184603">
    <property type="component" value="Unassembled WGS sequence"/>
</dbReference>
<dbReference type="InterPro" id="IPR006319">
    <property type="entry name" value="PEP_synth"/>
</dbReference>
<dbReference type="PANTHER" id="PTHR43030">
    <property type="entry name" value="PHOSPHOENOLPYRUVATE SYNTHASE"/>
    <property type="match status" value="1"/>
</dbReference>
<comment type="similarity">
    <text evidence="1">Belongs to the PEP-utilizing enzyme family.</text>
</comment>
<dbReference type="EMBL" id="FRFE01000001">
    <property type="protein sequence ID" value="SHO42542.1"/>
    <property type="molecule type" value="Genomic_DNA"/>
</dbReference>
<dbReference type="AlphaFoldDB" id="A0A1M7XVE2"/>